<evidence type="ECO:0000256" key="7">
    <source>
        <dbReference type="ARBA" id="ARBA00022756"/>
    </source>
</evidence>
<dbReference type="InterPro" id="IPR015421">
    <property type="entry name" value="PyrdxlP-dep_Trfase_major"/>
</dbReference>
<dbReference type="GO" id="GO:0009102">
    <property type="term" value="P:biotin biosynthetic process"/>
    <property type="evidence" value="ECO:0007669"/>
    <property type="project" value="UniProtKB-UniPathway"/>
</dbReference>
<dbReference type="STRING" id="28083.Lbir_2039"/>
<dbReference type="PANTHER" id="PTHR42684:SF3">
    <property type="entry name" value="ADENOSYLMETHIONINE-8-AMINO-7-OXONONANOATE AMINOTRANSFERASE"/>
    <property type="match status" value="1"/>
</dbReference>
<evidence type="ECO:0000313" key="13">
    <source>
        <dbReference type="Proteomes" id="UP000054735"/>
    </source>
</evidence>
<dbReference type="RefSeq" id="WP_058524187.1">
    <property type="nucleotide sequence ID" value="NZ_LNXT01000040.1"/>
</dbReference>
<comment type="cofactor">
    <cofactor evidence="1">
        <name>pyridoxal 5'-phosphate</name>
        <dbReference type="ChEBI" id="CHEBI:597326"/>
    </cofactor>
</comment>
<dbReference type="Proteomes" id="UP000054735">
    <property type="component" value="Unassembled WGS sequence"/>
</dbReference>
<name>A0A378I9Q3_9GAMM</name>
<dbReference type="InterPro" id="IPR049704">
    <property type="entry name" value="Aminotrans_3_PPA_site"/>
</dbReference>
<protein>
    <recommendedName>
        <fullName evidence="3">adenosylmethionine--8-amino-7-oxononanoate transaminase</fullName>
        <ecNumber evidence="3">2.6.1.62</ecNumber>
    </recommendedName>
</protein>
<evidence type="ECO:0000313" key="11">
    <source>
        <dbReference type="EMBL" id="KTC69300.1"/>
    </source>
</evidence>
<reference evidence="12 14" key="2">
    <citation type="submission" date="2018-06" db="EMBL/GenBank/DDBJ databases">
        <authorList>
            <consortium name="Pathogen Informatics"/>
            <person name="Doyle S."/>
        </authorList>
    </citation>
    <scope>NUCLEOTIDE SEQUENCE [LARGE SCALE GENOMIC DNA]</scope>
    <source>
        <strain evidence="12 14">NCTC12437</strain>
    </source>
</reference>
<dbReference type="PROSITE" id="PS00600">
    <property type="entry name" value="AA_TRANSFER_CLASS_3"/>
    <property type="match status" value="1"/>
</dbReference>
<dbReference type="NCBIfam" id="TIGR00508">
    <property type="entry name" value="bioA"/>
    <property type="match status" value="1"/>
</dbReference>
<comment type="catalytic activity">
    <reaction evidence="9">
        <text>(8S)-8-amino-7-oxononanoate + S-adenosyl-L-methionine = S-adenosyl-4-methylsulfanyl-2-oxobutanoate + (7R,8S)-7,8-diammoniononanoate</text>
        <dbReference type="Rhea" id="RHEA:16861"/>
        <dbReference type="ChEBI" id="CHEBI:16490"/>
        <dbReference type="ChEBI" id="CHEBI:59789"/>
        <dbReference type="ChEBI" id="CHEBI:149468"/>
        <dbReference type="ChEBI" id="CHEBI:149469"/>
        <dbReference type="EC" id="2.6.1.62"/>
    </reaction>
</comment>
<reference evidence="11 13" key="1">
    <citation type="submission" date="2015-11" db="EMBL/GenBank/DDBJ databases">
        <title>Genomic analysis of 38 Legionella species identifies large and diverse effector repertoires.</title>
        <authorList>
            <person name="Burstein D."/>
            <person name="Amaro F."/>
            <person name="Zusman T."/>
            <person name="Lifshitz Z."/>
            <person name="Cohen O."/>
            <person name="Gilbert J.A."/>
            <person name="Pupko T."/>
            <person name="Shuman H.A."/>
            <person name="Segal G."/>
        </authorList>
    </citation>
    <scope>NUCLEOTIDE SEQUENCE [LARGE SCALE GENOMIC DNA]</scope>
    <source>
        <strain evidence="11 13">CDC#1407-AL-14</strain>
    </source>
</reference>
<dbReference type="EC" id="2.6.1.62" evidence="3"/>
<evidence type="ECO:0000256" key="4">
    <source>
        <dbReference type="ARBA" id="ARBA00022576"/>
    </source>
</evidence>
<organism evidence="12 14">
    <name type="scientific">Legionella birminghamensis</name>
    <dbReference type="NCBI Taxonomy" id="28083"/>
    <lineage>
        <taxon>Bacteria</taxon>
        <taxon>Pseudomonadati</taxon>
        <taxon>Pseudomonadota</taxon>
        <taxon>Gammaproteobacteria</taxon>
        <taxon>Legionellales</taxon>
        <taxon>Legionellaceae</taxon>
        <taxon>Legionella</taxon>
    </lineage>
</organism>
<comment type="pathway">
    <text evidence="2">Cofactor biosynthesis; biotin biosynthesis; 7,8-diaminononanoate from 8-amino-7-oxononanoate (SAM route): step 1/1.</text>
</comment>
<evidence type="ECO:0000256" key="2">
    <source>
        <dbReference type="ARBA" id="ARBA00005063"/>
    </source>
</evidence>
<dbReference type="Proteomes" id="UP000255066">
    <property type="component" value="Unassembled WGS sequence"/>
</dbReference>
<dbReference type="SUPFAM" id="SSF53383">
    <property type="entry name" value="PLP-dependent transferases"/>
    <property type="match status" value="1"/>
</dbReference>
<dbReference type="Gene3D" id="3.90.1150.10">
    <property type="entry name" value="Aspartate Aminotransferase, domain 1"/>
    <property type="match status" value="1"/>
</dbReference>
<evidence type="ECO:0000256" key="6">
    <source>
        <dbReference type="ARBA" id="ARBA00022691"/>
    </source>
</evidence>
<dbReference type="InterPro" id="IPR015424">
    <property type="entry name" value="PyrdxlP-dep_Trfase"/>
</dbReference>
<dbReference type="EMBL" id="LNXT01000040">
    <property type="protein sequence ID" value="KTC69300.1"/>
    <property type="molecule type" value="Genomic_DNA"/>
</dbReference>
<dbReference type="Gene3D" id="3.40.640.10">
    <property type="entry name" value="Type I PLP-dependent aspartate aminotransferase-like (Major domain)"/>
    <property type="match status" value="1"/>
</dbReference>
<dbReference type="InterPro" id="IPR015422">
    <property type="entry name" value="PyrdxlP-dep_Trfase_small"/>
</dbReference>
<sequence>MVNTDCIDKDLRHIWHPCMQMKDFELSPPLIVNKAKGSYLYTDQGILIDAISSWWCKSLGHGHPAIQDAIKKQMERFEQVIAANTTHPALAELGEQLALLSGKQHSFFASDGSSAVEIALKLALHACQLKGDTKKRDFIALKNAYHGETLGTLGVSDLGIYKQPYEGFGPRCHFLQTIPYVRDTSDPLWLDSNTYWNETQDTLETLKSTACAIIVEPIIQGAGGMLCYSADFLSKLAAWAKENEIFLIVDEIMTGMCRSGEWFAFQHANIEPDMICLSKGLTAGAIPLSCVLIDHAIYQLFYQDYNKGNSFLHSHTHSANALGVSAALATIDTMRHEDMAAQARKLGNLMYALLRDIAAATGKLANVRSIGAMAAADLVPGSTHERPGFYFYQQALTQGALMRPLDNALYWLPPLNSDEETIVKLAEITLNSIHALYR</sequence>
<keyword evidence="13" id="KW-1185">Reference proteome</keyword>
<keyword evidence="6" id="KW-0949">S-adenosyl-L-methionine</keyword>
<dbReference type="EMBL" id="UGNW01000001">
    <property type="protein sequence ID" value="STX31562.1"/>
    <property type="molecule type" value="Genomic_DNA"/>
</dbReference>
<dbReference type="OrthoDB" id="9801052at2"/>
<evidence type="ECO:0000313" key="14">
    <source>
        <dbReference type="Proteomes" id="UP000255066"/>
    </source>
</evidence>
<dbReference type="PIRSF" id="PIRSF000521">
    <property type="entry name" value="Transaminase_4ab_Lys_Orn"/>
    <property type="match status" value="1"/>
</dbReference>
<evidence type="ECO:0000256" key="8">
    <source>
        <dbReference type="ARBA" id="ARBA00022898"/>
    </source>
</evidence>
<proteinExistence type="inferred from homology"/>
<dbReference type="PANTHER" id="PTHR42684">
    <property type="entry name" value="ADENOSYLMETHIONINE-8-AMINO-7-OXONONANOATE AMINOTRANSFERASE"/>
    <property type="match status" value="1"/>
</dbReference>
<dbReference type="GO" id="GO:0004141">
    <property type="term" value="F:dethiobiotin synthase activity"/>
    <property type="evidence" value="ECO:0007669"/>
    <property type="project" value="TreeGrafter"/>
</dbReference>
<keyword evidence="4 12" id="KW-0032">Aminotransferase</keyword>
<dbReference type="CDD" id="cd00610">
    <property type="entry name" value="OAT_like"/>
    <property type="match status" value="1"/>
</dbReference>
<evidence type="ECO:0000256" key="1">
    <source>
        <dbReference type="ARBA" id="ARBA00001933"/>
    </source>
</evidence>
<evidence type="ECO:0000256" key="3">
    <source>
        <dbReference type="ARBA" id="ARBA00013009"/>
    </source>
</evidence>
<dbReference type="UniPathway" id="UPA00078"/>
<comment type="similarity">
    <text evidence="10">Belongs to the class-III pyridoxal-phosphate-dependent aminotransferase family.</text>
</comment>
<evidence type="ECO:0000256" key="5">
    <source>
        <dbReference type="ARBA" id="ARBA00022679"/>
    </source>
</evidence>
<dbReference type="InterPro" id="IPR005815">
    <property type="entry name" value="BioA"/>
</dbReference>
<accession>A0A378I9Q3</accession>
<dbReference type="GO" id="GO:0030170">
    <property type="term" value="F:pyridoxal phosphate binding"/>
    <property type="evidence" value="ECO:0007669"/>
    <property type="project" value="InterPro"/>
</dbReference>
<evidence type="ECO:0000256" key="9">
    <source>
        <dbReference type="ARBA" id="ARBA00048449"/>
    </source>
</evidence>
<dbReference type="InterPro" id="IPR005814">
    <property type="entry name" value="Aminotrans_3"/>
</dbReference>
<dbReference type="Pfam" id="PF00202">
    <property type="entry name" value="Aminotran_3"/>
    <property type="match status" value="1"/>
</dbReference>
<dbReference type="AlphaFoldDB" id="A0A378I9Q3"/>
<evidence type="ECO:0000256" key="10">
    <source>
        <dbReference type="RuleBase" id="RU003560"/>
    </source>
</evidence>
<keyword evidence="8 10" id="KW-0663">Pyridoxal phosphate</keyword>
<dbReference type="GO" id="GO:0004015">
    <property type="term" value="F:adenosylmethionine-8-amino-7-oxononanoate transaminase activity"/>
    <property type="evidence" value="ECO:0007669"/>
    <property type="project" value="UniProtKB-EC"/>
</dbReference>
<gene>
    <name evidence="12" type="primary">bioA</name>
    <name evidence="11" type="ORF">Lbir_2039</name>
    <name evidence="12" type="ORF">NCTC12437_01336</name>
</gene>
<evidence type="ECO:0000313" key="12">
    <source>
        <dbReference type="EMBL" id="STX31562.1"/>
    </source>
</evidence>
<keyword evidence="5 12" id="KW-0808">Transferase</keyword>
<keyword evidence="7" id="KW-0093">Biotin biosynthesis</keyword>